<organism evidence="1 2">
    <name type="scientific">Armillaria borealis</name>
    <dbReference type="NCBI Taxonomy" id="47425"/>
    <lineage>
        <taxon>Eukaryota</taxon>
        <taxon>Fungi</taxon>
        <taxon>Dikarya</taxon>
        <taxon>Basidiomycota</taxon>
        <taxon>Agaricomycotina</taxon>
        <taxon>Agaricomycetes</taxon>
        <taxon>Agaricomycetidae</taxon>
        <taxon>Agaricales</taxon>
        <taxon>Marasmiineae</taxon>
        <taxon>Physalacriaceae</taxon>
        <taxon>Armillaria</taxon>
    </lineage>
</organism>
<evidence type="ECO:0000313" key="1">
    <source>
        <dbReference type="EMBL" id="KAK0435663.1"/>
    </source>
</evidence>
<sequence length="176" mass="19402">MTCQASSSADPCQYSGRKFRVIPFCAGSVSTRYACQKRCHCFSITIIRTGAIVSRPISIKRTPPLGVPSKEDSLFIPIKRTVRLFRRGESQGRFGSYDLSTSFPNCVQHIFSALIRAILPSKSITFVFACLCCYSILQWLPTTSSHAAVFLGTDVPCNANGARRLSSHDSKVLLEN</sequence>
<name>A0AA39MJ23_9AGAR</name>
<reference evidence="1" key="1">
    <citation type="submission" date="2023-06" db="EMBL/GenBank/DDBJ databases">
        <authorList>
            <consortium name="Lawrence Berkeley National Laboratory"/>
            <person name="Ahrendt S."/>
            <person name="Sahu N."/>
            <person name="Indic B."/>
            <person name="Wong-Bajracharya J."/>
            <person name="Merenyi Z."/>
            <person name="Ke H.-M."/>
            <person name="Monk M."/>
            <person name="Kocsube S."/>
            <person name="Drula E."/>
            <person name="Lipzen A."/>
            <person name="Balint B."/>
            <person name="Henrissat B."/>
            <person name="Andreopoulos B."/>
            <person name="Martin F.M."/>
            <person name="Harder C.B."/>
            <person name="Rigling D."/>
            <person name="Ford K.L."/>
            <person name="Foster G.D."/>
            <person name="Pangilinan J."/>
            <person name="Papanicolaou A."/>
            <person name="Barry K."/>
            <person name="LaButti K."/>
            <person name="Viragh M."/>
            <person name="Koriabine M."/>
            <person name="Yan M."/>
            <person name="Riley R."/>
            <person name="Champramary S."/>
            <person name="Plett K.L."/>
            <person name="Tsai I.J."/>
            <person name="Slot J."/>
            <person name="Sipos G."/>
            <person name="Plett J."/>
            <person name="Nagy L.G."/>
            <person name="Grigoriev I.V."/>
        </authorList>
    </citation>
    <scope>NUCLEOTIDE SEQUENCE</scope>
    <source>
        <strain evidence="1">FPL87.14</strain>
    </source>
</reference>
<dbReference type="EMBL" id="JAUEPT010000061">
    <property type="protein sequence ID" value="KAK0435663.1"/>
    <property type="molecule type" value="Genomic_DNA"/>
</dbReference>
<proteinExistence type="predicted"/>
<evidence type="ECO:0000313" key="2">
    <source>
        <dbReference type="Proteomes" id="UP001175226"/>
    </source>
</evidence>
<gene>
    <name evidence="1" type="ORF">EV421DRAFT_1222759</name>
</gene>
<comment type="caution">
    <text evidence="1">The sequence shown here is derived from an EMBL/GenBank/DDBJ whole genome shotgun (WGS) entry which is preliminary data.</text>
</comment>
<accession>A0AA39MJ23</accession>
<dbReference type="AlphaFoldDB" id="A0AA39MJ23"/>
<dbReference type="Proteomes" id="UP001175226">
    <property type="component" value="Unassembled WGS sequence"/>
</dbReference>
<keyword evidence="2" id="KW-1185">Reference proteome</keyword>
<protein>
    <submittedName>
        <fullName evidence="1">Uncharacterized protein</fullName>
    </submittedName>
</protein>